<dbReference type="SUPFAM" id="SSF89550">
    <property type="entry name" value="PHP domain-like"/>
    <property type="match status" value="1"/>
</dbReference>
<accession>A0A9W6G2I4</accession>
<dbReference type="Gene3D" id="3.20.20.140">
    <property type="entry name" value="Metal-dependent hydrolases"/>
    <property type="match status" value="1"/>
</dbReference>
<dbReference type="Proteomes" id="UP001144352">
    <property type="component" value="Unassembled WGS sequence"/>
</dbReference>
<comment type="caution">
    <text evidence="2">The sequence shown here is derived from an EMBL/GenBank/DDBJ whole genome shotgun (WGS) entry which is preliminary data.</text>
</comment>
<dbReference type="InterPro" id="IPR003141">
    <property type="entry name" value="Pol/His_phosphatase_N"/>
</dbReference>
<reference evidence="2" key="1">
    <citation type="submission" date="2022-12" db="EMBL/GenBank/DDBJ databases">
        <title>Reference genome sequencing for broad-spectrum identification of bacterial and archaeal isolates by mass spectrometry.</title>
        <authorList>
            <person name="Sekiguchi Y."/>
            <person name="Tourlousse D.M."/>
        </authorList>
    </citation>
    <scope>NUCLEOTIDE SEQUENCE</scope>
    <source>
        <strain evidence="2">H2</strain>
    </source>
</reference>
<organism evidence="2 3">
    <name type="scientific">Geobacter hydrogenophilus</name>
    <dbReference type="NCBI Taxonomy" id="40983"/>
    <lineage>
        <taxon>Bacteria</taxon>
        <taxon>Pseudomonadati</taxon>
        <taxon>Thermodesulfobacteriota</taxon>
        <taxon>Desulfuromonadia</taxon>
        <taxon>Geobacterales</taxon>
        <taxon>Geobacteraceae</taxon>
        <taxon>Geobacter</taxon>
    </lineage>
</organism>
<evidence type="ECO:0000313" key="3">
    <source>
        <dbReference type="Proteomes" id="UP001144352"/>
    </source>
</evidence>
<dbReference type="Pfam" id="PF02811">
    <property type="entry name" value="PHP"/>
    <property type="match status" value="1"/>
</dbReference>
<dbReference type="PANTHER" id="PTHR42924:SF3">
    <property type="entry name" value="POLYMERASE_HISTIDINOL PHOSPHATASE N-TERMINAL DOMAIN-CONTAINING PROTEIN"/>
    <property type="match status" value="1"/>
</dbReference>
<dbReference type="EMBL" id="BSDS01000002">
    <property type="protein sequence ID" value="GLI39204.1"/>
    <property type="molecule type" value="Genomic_DNA"/>
</dbReference>
<dbReference type="AlphaFoldDB" id="A0A9W6G2I4"/>
<dbReference type="CDD" id="cd07438">
    <property type="entry name" value="PHP_HisPPase_AMP"/>
    <property type="match status" value="1"/>
</dbReference>
<dbReference type="GO" id="GO:0035312">
    <property type="term" value="F:5'-3' DNA exonuclease activity"/>
    <property type="evidence" value="ECO:0007669"/>
    <property type="project" value="TreeGrafter"/>
</dbReference>
<dbReference type="GO" id="GO:0004534">
    <property type="term" value="F:5'-3' RNA exonuclease activity"/>
    <property type="evidence" value="ECO:0007669"/>
    <property type="project" value="TreeGrafter"/>
</dbReference>
<feature type="domain" description="Polymerase/histidinol phosphatase N-terminal" evidence="1">
    <location>
        <begin position="5"/>
        <end position="70"/>
    </location>
</feature>
<name>A0A9W6G2I4_9BACT</name>
<sequence>MMTTIDLHVHSNYSDGIHPPADLVKMAAERGLVAIAIADHDTVDGIDEALVAGARMGVEVVPAVELSVEHGRYRDMHILGYHLDHRDPRLVHMLAEFRTNREIRGRAIVDKINKRLTDGRKSPLSYDDVLNLAEGAVGRPHIGRMLIERGYARDMDDAFRRYLIPCNVPKHYIPAGDAITEIRRTGGVAVLAHPLTVSDDRQVLRGIVSDLVALGLDGIEVFNNMCYKDDMLFLEFLCREFGLLMTGGSDFHGFEDDVEIGTGRGGLAVSHRLAEAVKNLAESRRITPPGNRT</sequence>
<dbReference type="PANTHER" id="PTHR42924">
    <property type="entry name" value="EXONUCLEASE"/>
    <property type="match status" value="1"/>
</dbReference>
<dbReference type="InterPro" id="IPR052018">
    <property type="entry name" value="PHP_domain"/>
</dbReference>
<keyword evidence="3" id="KW-1185">Reference proteome</keyword>
<evidence type="ECO:0000313" key="2">
    <source>
        <dbReference type="EMBL" id="GLI39204.1"/>
    </source>
</evidence>
<evidence type="ECO:0000259" key="1">
    <source>
        <dbReference type="SMART" id="SM00481"/>
    </source>
</evidence>
<protein>
    <submittedName>
        <fullName evidence="2">Phosphatase</fullName>
    </submittedName>
</protein>
<dbReference type="Gene3D" id="1.10.150.650">
    <property type="match status" value="1"/>
</dbReference>
<dbReference type="RefSeq" id="WP_214185184.1">
    <property type="nucleotide sequence ID" value="NZ_BSDS01000002.1"/>
</dbReference>
<dbReference type="InterPro" id="IPR016195">
    <property type="entry name" value="Pol/histidinol_Pase-like"/>
</dbReference>
<dbReference type="SMART" id="SM00481">
    <property type="entry name" value="POLIIIAc"/>
    <property type="match status" value="1"/>
</dbReference>
<dbReference type="InterPro" id="IPR004013">
    <property type="entry name" value="PHP_dom"/>
</dbReference>
<proteinExistence type="predicted"/>
<gene>
    <name evidence="2" type="ORF">GHYDROH2_27050</name>
</gene>